<feature type="transmembrane region" description="Helical" evidence="5">
    <location>
        <begin position="75"/>
        <end position="98"/>
    </location>
</feature>
<dbReference type="InterPro" id="IPR009908">
    <property type="entry name" value="Methylamine_util_MauE"/>
</dbReference>
<keyword evidence="2 5" id="KW-0812">Transmembrane</keyword>
<proteinExistence type="predicted"/>
<evidence type="ECO:0000313" key="7">
    <source>
        <dbReference type="EMBL" id="GGH65527.1"/>
    </source>
</evidence>
<protein>
    <recommendedName>
        <fullName evidence="6">Methylamine utilisation protein MauE domain-containing protein</fullName>
    </recommendedName>
</protein>
<reference evidence="7" key="2">
    <citation type="submission" date="2020-09" db="EMBL/GenBank/DDBJ databases">
        <authorList>
            <person name="Sun Q."/>
            <person name="Zhou Y."/>
        </authorList>
    </citation>
    <scope>NUCLEOTIDE SEQUENCE</scope>
    <source>
        <strain evidence="7">CGMCC 1.15290</strain>
    </source>
</reference>
<comment type="caution">
    <text evidence="7">The sequence shown here is derived from an EMBL/GenBank/DDBJ whole genome shotgun (WGS) entry which is preliminary data.</text>
</comment>
<evidence type="ECO:0000256" key="1">
    <source>
        <dbReference type="ARBA" id="ARBA00004141"/>
    </source>
</evidence>
<evidence type="ECO:0000256" key="4">
    <source>
        <dbReference type="ARBA" id="ARBA00023136"/>
    </source>
</evidence>
<keyword evidence="8" id="KW-1185">Reference proteome</keyword>
<feature type="transmembrane region" description="Helical" evidence="5">
    <location>
        <begin position="118"/>
        <end position="134"/>
    </location>
</feature>
<accession>A0A917IWP8</accession>
<dbReference type="GO" id="GO:0030416">
    <property type="term" value="P:methylamine metabolic process"/>
    <property type="evidence" value="ECO:0007669"/>
    <property type="project" value="InterPro"/>
</dbReference>
<dbReference type="Pfam" id="PF07291">
    <property type="entry name" value="MauE"/>
    <property type="match status" value="1"/>
</dbReference>
<feature type="domain" description="Methylamine utilisation protein MauE" evidence="6">
    <location>
        <begin position="8"/>
        <end position="133"/>
    </location>
</feature>
<sequence length="141" mass="16267">MSKHKLLIVEIICCLLIVLFLYASFTKLLNPYALRHDMLNQPFPRWFSRQLIWAVPAVEIVLVILLVFEVTRKIALWGALVLLLLFTVYTALVLLHFFSYVPCGCGGVIRNLSWPQHLVFNLFFTGITAVAIVLRRKVQMH</sequence>
<evidence type="ECO:0000256" key="2">
    <source>
        <dbReference type="ARBA" id="ARBA00022692"/>
    </source>
</evidence>
<dbReference type="EMBL" id="BMIB01000002">
    <property type="protein sequence ID" value="GGH65527.1"/>
    <property type="molecule type" value="Genomic_DNA"/>
</dbReference>
<dbReference type="Proteomes" id="UP000627292">
    <property type="component" value="Unassembled WGS sequence"/>
</dbReference>
<evidence type="ECO:0000259" key="6">
    <source>
        <dbReference type="Pfam" id="PF07291"/>
    </source>
</evidence>
<dbReference type="AlphaFoldDB" id="A0A917IWP8"/>
<name>A0A917IWP8_9BACT</name>
<keyword evidence="3 5" id="KW-1133">Transmembrane helix</keyword>
<evidence type="ECO:0000313" key="8">
    <source>
        <dbReference type="Proteomes" id="UP000627292"/>
    </source>
</evidence>
<comment type="subcellular location">
    <subcellularLocation>
        <location evidence="1">Membrane</location>
        <topology evidence="1">Multi-pass membrane protein</topology>
    </subcellularLocation>
</comment>
<feature type="transmembrane region" description="Helical" evidence="5">
    <location>
        <begin position="7"/>
        <end position="26"/>
    </location>
</feature>
<keyword evidence="4 5" id="KW-0472">Membrane</keyword>
<dbReference type="GO" id="GO:0016020">
    <property type="term" value="C:membrane"/>
    <property type="evidence" value="ECO:0007669"/>
    <property type="project" value="UniProtKB-SubCell"/>
</dbReference>
<evidence type="ECO:0000256" key="3">
    <source>
        <dbReference type="ARBA" id="ARBA00022989"/>
    </source>
</evidence>
<feature type="transmembrane region" description="Helical" evidence="5">
    <location>
        <begin position="46"/>
        <end position="68"/>
    </location>
</feature>
<organism evidence="7 8">
    <name type="scientific">Filimonas zeae</name>
    <dbReference type="NCBI Taxonomy" id="1737353"/>
    <lineage>
        <taxon>Bacteria</taxon>
        <taxon>Pseudomonadati</taxon>
        <taxon>Bacteroidota</taxon>
        <taxon>Chitinophagia</taxon>
        <taxon>Chitinophagales</taxon>
        <taxon>Chitinophagaceae</taxon>
        <taxon>Filimonas</taxon>
    </lineage>
</organism>
<dbReference type="RefSeq" id="WP_188951772.1">
    <property type="nucleotide sequence ID" value="NZ_BMIB01000002.1"/>
</dbReference>
<reference evidence="7" key="1">
    <citation type="journal article" date="2014" name="Int. J. Syst. Evol. Microbiol.">
        <title>Complete genome sequence of Corynebacterium casei LMG S-19264T (=DSM 44701T), isolated from a smear-ripened cheese.</title>
        <authorList>
            <consortium name="US DOE Joint Genome Institute (JGI-PGF)"/>
            <person name="Walter F."/>
            <person name="Albersmeier A."/>
            <person name="Kalinowski J."/>
            <person name="Ruckert C."/>
        </authorList>
    </citation>
    <scope>NUCLEOTIDE SEQUENCE</scope>
    <source>
        <strain evidence="7">CGMCC 1.15290</strain>
    </source>
</reference>
<gene>
    <name evidence="7" type="ORF">GCM10011379_18760</name>
</gene>
<evidence type="ECO:0000256" key="5">
    <source>
        <dbReference type="SAM" id="Phobius"/>
    </source>
</evidence>